<keyword evidence="3 6" id="KW-1133">Transmembrane helix</keyword>
<sequence>MSNYSLYFLSNNQGLDTNCSVYSLTSGSLRYQEYFTGRWSENITEGFLPAYYVTNCSMTDLQKQIAQLSFNQSDVERWLSDYYANPYNVSDNGDAFVALLFMISGSCVSCWMLILLFLLSPNHKRKPLMTQIATGVYSIVLTILLAQVTQASRKEYYKDSLDMIHILSLVNDRQKYPIALIISQFLTCLAFFQLVVKMTKQRFKFYNGLIGACLIIMYIIVDSVDLAMADNYYDRMAHKQDEFRAIFTMVLKVLFIVWISVTLGYHTVRGTASSPRQVSYSRRLLPLAIFTWFMIGLHVIITILIASLWENKWLVTSWITFLPYLLEMYILTTAWEWFYSIRDLESRLELIGMLGRKISLDDVMTFSNAYFSKPASFISAVTWLWNMLTCKVAPVAGDTKDVANSMLSESSSTAVNRTPPVTSNTTRDRELDLGEANVGQRRDMLYFDNVGDERDSINNSNNRDNDSDDDDDDEGGYEVEYIDDDEAWERAGGDGIRHRTDTNDILGEPQEGPSSAYHNVANDILGTQFDDTHEQHDMNDDTSLPPFQPLPGFSRDDYWDEK</sequence>
<dbReference type="EMBL" id="PKFO01000004">
    <property type="protein sequence ID" value="PVH20854.1"/>
    <property type="molecule type" value="Genomic_DNA"/>
</dbReference>
<dbReference type="PANTHER" id="PTHR35779:SF2">
    <property type="entry name" value="PROTEIN DFG16"/>
    <property type="match status" value="1"/>
</dbReference>
<dbReference type="GO" id="GO:0005886">
    <property type="term" value="C:plasma membrane"/>
    <property type="evidence" value="ECO:0007669"/>
    <property type="project" value="TreeGrafter"/>
</dbReference>
<dbReference type="RefSeq" id="XP_025341794.1">
    <property type="nucleotide sequence ID" value="XM_025487986.1"/>
</dbReference>
<name>A0A2V1ASY4_9ASCO</name>
<keyword evidence="8" id="KW-1185">Reference proteome</keyword>
<organism evidence="7 8">
    <name type="scientific">Candidozyma haemuli</name>
    <dbReference type="NCBI Taxonomy" id="45357"/>
    <lineage>
        <taxon>Eukaryota</taxon>
        <taxon>Fungi</taxon>
        <taxon>Dikarya</taxon>
        <taxon>Ascomycota</taxon>
        <taxon>Saccharomycotina</taxon>
        <taxon>Pichiomycetes</taxon>
        <taxon>Metschnikowiaceae</taxon>
        <taxon>Candidozyma</taxon>
    </lineage>
</organism>
<evidence type="ECO:0000256" key="4">
    <source>
        <dbReference type="ARBA" id="ARBA00023136"/>
    </source>
</evidence>
<accession>A0A2V1ASY4</accession>
<feature type="transmembrane region" description="Helical" evidence="6">
    <location>
        <begin position="176"/>
        <end position="196"/>
    </location>
</feature>
<feature type="compositionally biased region" description="Basic and acidic residues" evidence="5">
    <location>
        <begin position="488"/>
        <end position="502"/>
    </location>
</feature>
<feature type="region of interest" description="Disordered" evidence="5">
    <location>
        <begin position="407"/>
        <end position="435"/>
    </location>
</feature>
<feature type="transmembrane region" description="Helical" evidence="6">
    <location>
        <begin position="284"/>
        <end position="309"/>
    </location>
</feature>
<dbReference type="AlphaFoldDB" id="A0A2V1ASY4"/>
<dbReference type="InterPro" id="IPR014844">
    <property type="entry name" value="PalH"/>
</dbReference>
<feature type="transmembrane region" description="Helical" evidence="6">
    <location>
        <begin position="203"/>
        <end position="221"/>
    </location>
</feature>
<dbReference type="GeneID" id="37009694"/>
<reference evidence="7 8" key="1">
    <citation type="submission" date="2017-12" db="EMBL/GenBank/DDBJ databases">
        <title>Genome Sequence of a Multidrug-Resistant Candida haemulonii Isolate from a Patient with Chronic Leg Ulcers in Israel.</title>
        <authorList>
            <person name="Chow N.A."/>
            <person name="Gade L."/>
            <person name="Batra D."/>
            <person name="Rowe L.A."/>
            <person name="Ben-Ami R."/>
            <person name="Loparev V.N."/>
            <person name="Litvintseva A.P."/>
        </authorList>
    </citation>
    <scope>NUCLEOTIDE SEQUENCE [LARGE SCALE GENOMIC DNA]</scope>
    <source>
        <strain evidence="7 8">B11899</strain>
    </source>
</reference>
<evidence type="ECO:0000256" key="6">
    <source>
        <dbReference type="SAM" id="Phobius"/>
    </source>
</evidence>
<dbReference type="STRING" id="45357.A0A2V1ASY4"/>
<dbReference type="Proteomes" id="UP000244309">
    <property type="component" value="Unassembled WGS sequence"/>
</dbReference>
<feature type="transmembrane region" description="Helical" evidence="6">
    <location>
        <begin position="315"/>
        <end position="338"/>
    </location>
</feature>
<evidence type="ECO:0000313" key="8">
    <source>
        <dbReference type="Proteomes" id="UP000244309"/>
    </source>
</evidence>
<feature type="transmembrane region" description="Helical" evidence="6">
    <location>
        <begin position="95"/>
        <end position="119"/>
    </location>
</feature>
<evidence type="ECO:0000256" key="1">
    <source>
        <dbReference type="ARBA" id="ARBA00004141"/>
    </source>
</evidence>
<dbReference type="GO" id="GO:0071467">
    <property type="term" value="P:cellular response to pH"/>
    <property type="evidence" value="ECO:0007669"/>
    <property type="project" value="TreeGrafter"/>
</dbReference>
<comment type="subcellular location">
    <subcellularLocation>
        <location evidence="1">Membrane</location>
        <topology evidence="1">Multi-pass membrane protein</topology>
    </subcellularLocation>
</comment>
<feature type="transmembrane region" description="Helical" evidence="6">
    <location>
        <begin position="128"/>
        <end position="148"/>
    </location>
</feature>
<protein>
    <recommendedName>
        <fullName evidence="9">PH-response regulator protein palH/RIM21</fullName>
    </recommendedName>
</protein>
<keyword evidence="2 6" id="KW-0812">Transmembrane</keyword>
<feature type="region of interest" description="Disordered" evidence="5">
    <location>
        <begin position="451"/>
        <end position="562"/>
    </location>
</feature>
<feature type="compositionally biased region" description="Acidic residues" evidence="5">
    <location>
        <begin position="466"/>
        <end position="487"/>
    </location>
</feature>
<proteinExistence type="predicted"/>
<dbReference type="PANTHER" id="PTHR35779">
    <property type="entry name" value="PH-RESPONSE REGULATOR PROTEIN PALH/RIM21"/>
    <property type="match status" value="1"/>
</dbReference>
<feature type="transmembrane region" description="Helical" evidence="6">
    <location>
        <begin position="243"/>
        <end position="263"/>
    </location>
</feature>
<dbReference type="VEuPathDB" id="FungiDB:CXQ85_004364"/>
<evidence type="ECO:0000256" key="2">
    <source>
        <dbReference type="ARBA" id="ARBA00022692"/>
    </source>
</evidence>
<keyword evidence="4 6" id="KW-0472">Membrane</keyword>
<feature type="compositionally biased region" description="Polar residues" evidence="5">
    <location>
        <begin position="407"/>
        <end position="425"/>
    </location>
</feature>
<evidence type="ECO:0000313" key="7">
    <source>
        <dbReference type="EMBL" id="PVH20854.1"/>
    </source>
</evidence>
<dbReference type="Pfam" id="PF08733">
    <property type="entry name" value="PalH"/>
    <property type="match status" value="1"/>
</dbReference>
<evidence type="ECO:0008006" key="9">
    <source>
        <dbReference type="Google" id="ProtNLM"/>
    </source>
</evidence>
<dbReference type="OrthoDB" id="4079240at2759"/>
<comment type="caution">
    <text evidence="7">The sequence shown here is derived from an EMBL/GenBank/DDBJ whole genome shotgun (WGS) entry which is preliminary data.</text>
</comment>
<evidence type="ECO:0000256" key="3">
    <source>
        <dbReference type="ARBA" id="ARBA00022989"/>
    </source>
</evidence>
<evidence type="ECO:0000256" key="5">
    <source>
        <dbReference type="SAM" id="MobiDB-lite"/>
    </source>
</evidence>
<gene>
    <name evidence="7" type="ORF">CXQ85_004364</name>
</gene>
<feature type="compositionally biased region" description="Basic and acidic residues" evidence="5">
    <location>
        <begin position="530"/>
        <end position="539"/>
    </location>
</feature>